<dbReference type="Proteomes" id="UP000006174">
    <property type="component" value="Unassembled WGS sequence"/>
</dbReference>
<dbReference type="AlphaFoldDB" id="I2FSU6"/>
<evidence type="ECO:0000313" key="1">
    <source>
        <dbReference type="EMBL" id="CCF49989.1"/>
    </source>
</evidence>
<protein>
    <submittedName>
        <fullName evidence="1">Uncharacterized protein</fullName>
    </submittedName>
</protein>
<organism evidence="1 2">
    <name type="scientific">Ustilago hordei</name>
    <name type="common">Barley covered smut fungus</name>
    <dbReference type="NCBI Taxonomy" id="120017"/>
    <lineage>
        <taxon>Eukaryota</taxon>
        <taxon>Fungi</taxon>
        <taxon>Dikarya</taxon>
        <taxon>Basidiomycota</taxon>
        <taxon>Ustilaginomycotina</taxon>
        <taxon>Ustilaginomycetes</taxon>
        <taxon>Ustilaginales</taxon>
        <taxon>Ustilaginaceae</taxon>
        <taxon>Ustilago</taxon>
    </lineage>
</organism>
<keyword evidence="2" id="KW-1185">Reference proteome</keyword>
<sequence>MGADCTDISAGQDGGSIVFATLMKQGAESMMNSEPEDGRCESNQIDEFCRNMDLPIGVSRTSNIMLATEDLTGIGLGEASIADRAREQQ</sequence>
<name>I2FSU6_USTHO</name>
<dbReference type="EMBL" id="CAGI01000150">
    <property type="protein sequence ID" value="CCF49989.1"/>
    <property type="molecule type" value="Genomic_DNA"/>
</dbReference>
<accession>I2FSU6</accession>
<reference evidence="1 2" key="1">
    <citation type="journal article" date="2012" name="Plant Cell">
        <title>Genome comparison of barley and maize smut fungi reveals targeted loss of RNA silencing components and species-specific presence of transposable elements.</title>
        <authorList>
            <person name="Laurie J.D."/>
            <person name="Ali S."/>
            <person name="Linning R."/>
            <person name="Mannhaupt G."/>
            <person name="Wong P."/>
            <person name="Gueldener U."/>
            <person name="Muensterkoetter M."/>
            <person name="Moore R."/>
            <person name="Kahmann R."/>
            <person name="Bakkeren G."/>
            <person name="Schirawski J."/>
        </authorList>
    </citation>
    <scope>NUCLEOTIDE SEQUENCE [LARGE SCALE GENOMIC DNA]</scope>
    <source>
        <strain evidence="2">Uh4875-4</strain>
    </source>
</reference>
<dbReference type="HOGENOM" id="CLU_2456444_0_0_1"/>
<proteinExistence type="predicted"/>
<comment type="caution">
    <text evidence="1">The sequence shown here is derived from an EMBL/GenBank/DDBJ whole genome shotgun (WGS) entry which is preliminary data.</text>
</comment>
<evidence type="ECO:0000313" key="2">
    <source>
        <dbReference type="Proteomes" id="UP000006174"/>
    </source>
</evidence>
<gene>
    <name evidence="1" type="ORF">UHOR_14123</name>
</gene>